<comment type="caution">
    <text evidence="3">The sequence shown here is derived from an EMBL/GenBank/DDBJ whole genome shotgun (WGS) entry which is preliminary data.</text>
</comment>
<feature type="domain" description="Glycosyl transferase family 1" evidence="1">
    <location>
        <begin position="192"/>
        <end position="343"/>
    </location>
</feature>
<evidence type="ECO:0000313" key="3">
    <source>
        <dbReference type="EMBL" id="MDR0183631.1"/>
    </source>
</evidence>
<name>A0ABU1CFB1_9GAMM</name>
<dbReference type="Proteomes" id="UP001233535">
    <property type="component" value="Unassembled WGS sequence"/>
</dbReference>
<feature type="domain" description="Glycosyltransferase subfamily 4-like N-terminal" evidence="2">
    <location>
        <begin position="15"/>
        <end position="152"/>
    </location>
</feature>
<sequence>MRILIVLTYYAPYVSGVTEFARMVAEHLAKEHEVVVLATRHDPELATEEVINGVRVVRSEVLARLHKGMISTRFISDFRKLAQESDVVNLHLPMLEAGLLACLCDRRKLVVTYQCDMAVTGGLVDWLAIMSARASARVALKRAERVFVTTLDYAGTSHLASPVGGRLLEVRAPLKRPAREIDHGGEQAFKVSPEEPRIGFVGRFVEEKGLPVLLEAFSKLLAQYPKAKLVLVGQREGVAGGGVMDRIQSSIERLGSSVELRGKVSEAELWSIYESLDILALPSVNRYEAFGMVQIEAMMTGSLVVASDLPGVRTIARNTGCGTIAAIGDPESLHSALLEALVLRGQLTRAAVARRVLEVYPPLGSLQLQQKELERIANA</sequence>
<organism evidence="3 4">
    <name type="scientific">Lysobacter arvi</name>
    <dbReference type="NCBI Taxonomy" id="3038776"/>
    <lineage>
        <taxon>Bacteria</taxon>
        <taxon>Pseudomonadati</taxon>
        <taxon>Pseudomonadota</taxon>
        <taxon>Gammaproteobacteria</taxon>
        <taxon>Lysobacterales</taxon>
        <taxon>Lysobacteraceae</taxon>
        <taxon>Lysobacter</taxon>
    </lineage>
</organism>
<dbReference type="InterPro" id="IPR028098">
    <property type="entry name" value="Glyco_trans_4-like_N"/>
</dbReference>
<dbReference type="SUPFAM" id="SSF53756">
    <property type="entry name" value="UDP-Glycosyltransferase/glycogen phosphorylase"/>
    <property type="match status" value="1"/>
</dbReference>
<dbReference type="PANTHER" id="PTHR45947:SF3">
    <property type="entry name" value="SULFOQUINOVOSYL TRANSFERASE SQD2"/>
    <property type="match status" value="1"/>
</dbReference>
<keyword evidence="3" id="KW-0328">Glycosyltransferase</keyword>
<dbReference type="Pfam" id="PF00534">
    <property type="entry name" value="Glycos_transf_1"/>
    <property type="match status" value="1"/>
</dbReference>
<proteinExistence type="predicted"/>
<evidence type="ECO:0000313" key="4">
    <source>
        <dbReference type="Proteomes" id="UP001233535"/>
    </source>
</evidence>
<keyword evidence="4" id="KW-1185">Reference proteome</keyword>
<evidence type="ECO:0000259" key="2">
    <source>
        <dbReference type="Pfam" id="PF13579"/>
    </source>
</evidence>
<reference evidence="3 4" key="1">
    <citation type="submission" date="2023-04" db="EMBL/GenBank/DDBJ databases">
        <title>Lysobacter sp. strain UC isolated from soil sample.</title>
        <authorList>
            <person name="Choksket S."/>
            <person name="Harshvardhan F."/>
            <person name="Rana R."/>
            <person name="Patil P.B."/>
            <person name="Korpole S."/>
        </authorList>
    </citation>
    <scope>NUCLEOTIDE SEQUENCE [LARGE SCALE GENOMIC DNA]</scope>
    <source>
        <strain evidence="3 4">UC</strain>
    </source>
</reference>
<gene>
    <name evidence="3" type="ORF">P8609_11735</name>
</gene>
<dbReference type="EMBL" id="JARUHG010000003">
    <property type="protein sequence ID" value="MDR0183631.1"/>
    <property type="molecule type" value="Genomic_DNA"/>
</dbReference>
<dbReference type="RefSeq" id="WP_309262763.1">
    <property type="nucleotide sequence ID" value="NZ_JARUHG010000003.1"/>
</dbReference>
<dbReference type="InterPro" id="IPR001296">
    <property type="entry name" value="Glyco_trans_1"/>
</dbReference>
<protein>
    <submittedName>
        <fullName evidence="3">Glycosyltransferase family 4 protein</fullName>
        <ecNumber evidence="3">2.4.-.-</ecNumber>
    </submittedName>
</protein>
<dbReference type="Gene3D" id="3.40.50.2000">
    <property type="entry name" value="Glycogen Phosphorylase B"/>
    <property type="match status" value="2"/>
</dbReference>
<dbReference type="EC" id="2.4.-.-" evidence="3"/>
<dbReference type="CDD" id="cd03801">
    <property type="entry name" value="GT4_PimA-like"/>
    <property type="match status" value="1"/>
</dbReference>
<dbReference type="GO" id="GO:0016757">
    <property type="term" value="F:glycosyltransferase activity"/>
    <property type="evidence" value="ECO:0007669"/>
    <property type="project" value="UniProtKB-KW"/>
</dbReference>
<evidence type="ECO:0000259" key="1">
    <source>
        <dbReference type="Pfam" id="PF00534"/>
    </source>
</evidence>
<accession>A0ABU1CFB1</accession>
<dbReference type="Pfam" id="PF13579">
    <property type="entry name" value="Glyco_trans_4_4"/>
    <property type="match status" value="1"/>
</dbReference>
<dbReference type="InterPro" id="IPR050194">
    <property type="entry name" value="Glycosyltransferase_grp1"/>
</dbReference>
<keyword evidence="3" id="KW-0808">Transferase</keyword>
<dbReference type="PANTHER" id="PTHR45947">
    <property type="entry name" value="SULFOQUINOVOSYL TRANSFERASE SQD2"/>
    <property type="match status" value="1"/>
</dbReference>